<organism evidence="1 2">
    <name type="scientific">Williamsia marianensis</name>
    <dbReference type="NCBI Taxonomy" id="85044"/>
    <lineage>
        <taxon>Bacteria</taxon>
        <taxon>Bacillati</taxon>
        <taxon>Actinomycetota</taxon>
        <taxon>Actinomycetes</taxon>
        <taxon>Mycobacteriales</taxon>
        <taxon>Nocardiaceae</taxon>
        <taxon>Williamsia</taxon>
    </lineage>
</organism>
<evidence type="ECO:0000313" key="2">
    <source>
        <dbReference type="Proteomes" id="UP000225108"/>
    </source>
</evidence>
<dbReference type="Pfam" id="PF18937">
    <property type="entry name" value="DUF5685"/>
    <property type="match status" value="1"/>
</dbReference>
<name>A0A2G3PG21_WILMA</name>
<dbReference type="Proteomes" id="UP000225108">
    <property type="component" value="Unassembled WGS sequence"/>
</dbReference>
<reference evidence="1 2" key="1">
    <citation type="submission" date="2017-10" db="EMBL/GenBank/DDBJ databases">
        <title>The draft genome sequence of Williamsia sp. BULT 1.1 isolated from the semi-arid grassland soils from South Africa.</title>
        <authorList>
            <person name="Kabwe M.H."/>
            <person name="Govender N."/>
            <person name="Mutseka Lunga P."/>
            <person name="Vikram S."/>
            <person name="Makhalanyane T.P."/>
        </authorList>
    </citation>
    <scope>NUCLEOTIDE SEQUENCE [LARGE SCALE GENOMIC DNA]</scope>
    <source>
        <strain evidence="1 2">BULT 1.1</strain>
    </source>
</reference>
<evidence type="ECO:0000313" key="1">
    <source>
        <dbReference type="EMBL" id="PHV64755.1"/>
    </source>
</evidence>
<comment type="caution">
    <text evidence="1">The sequence shown here is derived from an EMBL/GenBank/DDBJ whole genome shotgun (WGS) entry which is preliminary data.</text>
</comment>
<dbReference type="EMBL" id="PEBD01000012">
    <property type="protein sequence ID" value="PHV64755.1"/>
    <property type="molecule type" value="Genomic_DNA"/>
</dbReference>
<gene>
    <name evidence="1" type="ORF">CSW57_23560</name>
</gene>
<protein>
    <submittedName>
        <fullName evidence="1">Regulator</fullName>
    </submittedName>
</protein>
<dbReference type="AlphaFoldDB" id="A0A2G3PG21"/>
<accession>A0A2G3PG21</accession>
<dbReference type="InterPro" id="IPR043740">
    <property type="entry name" value="DUF5685"/>
</dbReference>
<sequence>MFGVLSPCVAHLDEELGAQWRAHLCGVCLALRSSHGQLSRLTTNTDAVVVSVLVDAQRESAPELVSAGRCALRGMRGAKVVSASDVSVRLGATASLTLASAKAADVVAERAAGVASPSAARAGGARWAEPRLRSRALADAPVSAAMGGGELLTQLGAQAQVESGSVSLVEITENAASAGAAVFAATAELAGVPGNQELLAGIGRDFGRCAHLLDAVEDLERDRAGGDFNPLIATGTSVEFARAECVRLVDAIRVALDGVRLRDDRLLRMLLIGGLNRALVRVFGPGPDAVFTSPGHRRQPQLPPFYKRVLPWMGVYCTGYACCADHTNPCNGRRHQAACNGCDCCDVCDCCDC</sequence>
<proteinExistence type="predicted"/>
<dbReference type="RefSeq" id="WP_099385016.1">
    <property type="nucleotide sequence ID" value="NZ_PEBD01000012.1"/>
</dbReference>